<evidence type="ECO:0000256" key="8">
    <source>
        <dbReference type="ARBA" id="ARBA00022989"/>
    </source>
</evidence>
<keyword evidence="12" id="KW-1185">Reference proteome</keyword>
<accession>A0A432YTF3</accession>
<evidence type="ECO:0000256" key="1">
    <source>
        <dbReference type="ARBA" id="ARBA00004377"/>
    </source>
</evidence>
<dbReference type="PANTHER" id="PTHR39583">
    <property type="entry name" value="TYPE II SECRETION SYSTEM PROTEIN J-RELATED"/>
    <property type="match status" value="1"/>
</dbReference>
<dbReference type="NCBIfam" id="TIGR02532">
    <property type="entry name" value="IV_pilin_GFxxxE"/>
    <property type="match status" value="1"/>
</dbReference>
<dbReference type="Pfam" id="PF11612">
    <property type="entry name" value="T2SSJ"/>
    <property type="match status" value="1"/>
</dbReference>
<sequence length="227" mass="25335">MHVNSAAKGFTLVEVLVTMVIFAIIGIASFQVLNQMVSTEEQSQQQREQLERLQFSQLLMQQDIRQMVAKPTRPSGTDVMHQYLSNDSGYFDSDGGVLAFVRSGFDNPGNMMPRSELQPVVYRIWDGSLQRVTQTFVNDRAADPSVQTLLEDVNELSFRFYRSDTGSDVNQGLEQGWSENWESEGDLPKAIEVTIRSETFGTIRRVFLIAGGVQAAQSNTGGSQRAN</sequence>
<dbReference type="InterPro" id="IPR010055">
    <property type="entry name" value="T2SS_protein-GspJ"/>
</dbReference>
<dbReference type="GO" id="GO:0005886">
    <property type="term" value="C:plasma membrane"/>
    <property type="evidence" value="ECO:0007669"/>
    <property type="project" value="UniProtKB-SubCell"/>
</dbReference>
<dbReference type="AlphaFoldDB" id="A0A432YTF3"/>
<evidence type="ECO:0000256" key="9">
    <source>
        <dbReference type="ARBA" id="ARBA00023136"/>
    </source>
</evidence>
<keyword evidence="9 10" id="KW-0472">Membrane</keyword>
<evidence type="ECO:0000256" key="6">
    <source>
        <dbReference type="ARBA" id="ARBA00022519"/>
    </source>
</evidence>
<organism evidence="11 12">
    <name type="scientific">Idiomarina ramblicola</name>
    <dbReference type="NCBI Taxonomy" id="263724"/>
    <lineage>
        <taxon>Bacteria</taxon>
        <taxon>Pseudomonadati</taxon>
        <taxon>Pseudomonadota</taxon>
        <taxon>Gammaproteobacteria</taxon>
        <taxon>Alteromonadales</taxon>
        <taxon>Idiomarinaceae</taxon>
        <taxon>Idiomarina</taxon>
    </lineage>
</organism>
<dbReference type="RefSeq" id="WP_126783051.1">
    <property type="nucleotide sequence ID" value="NZ_PIQC01000009.1"/>
</dbReference>
<evidence type="ECO:0000256" key="4">
    <source>
        <dbReference type="ARBA" id="ARBA00022475"/>
    </source>
</evidence>
<reference evidence="12" key="1">
    <citation type="journal article" date="2018" name="Front. Microbiol.">
        <title>Genome-Based Analysis Reveals the Taxonomy and Diversity of the Family Idiomarinaceae.</title>
        <authorList>
            <person name="Liu Y."/>
            <person name="Lai Q."/>
            <person name="Shao Z."/>
        </authorList>
    </citation>
    <scope>NUCLEOTIDE SEQUENCE [LARGE SCALE GENOMIC DNA]</scope>
    <source>
        <strain evidence="12">R22</strain>
    </source>
</reference>
<proteinExistence type="inferred from homology"/>
<gene>
    <name evidence="11" type="primary">gspJ</name>
    <name evidence="11" type="ORF">CWI78_12085</name>
</gene>
<dbReference type="PANTHER" id="PTHR39583:SF2">
    <property type="entry name" value="TYPE II SECRETION SYSTEM PROTEIN J"/>
    <property type="match status" value="1"/>
</dbReference>
<evidence type="ECO:0000256" key="5">
    <source>
        <dbReference type="ARBA" id="ARBA00022481"/>
    </source>
</evidence>
<comment type="similarity">
    <text evidence="2">Belongs to the GSP J family.</text>
</comment>
<dbReference type="GO" id="GO:0015628">
    <property type="term" value="P:protein secretion by the type II secretion system"/>
    <property type="evidence" value="ECO:0007669"/>
    <property type="project" value="InterPro"/>
</dbReference>
<keyword evidence="8 10" id="KW-1133">Transmembrane helix</keyword>
<dbReference type="InterPro" id="IPR012902">
    <property type="entry name" value="N_methyl_site"/>
</dbReference>
<evidence type="ECO:0000313" key="11">
    <source>
        <dbReference type="EMBL" id="RUO64904.1"/>
    </source>
</evidence>
<keyword evidence="4" id="KW-1003">Cell membrane</keyword>
<keyword evidence="7 10" id="KW-0812">Transmembrane</keyword>
<evidence type="ECO:0000256" key="10">
    <source>
        <dbReference type="SAM" id="Phobius"/>
    </source>
</evidence>
<evidence type="ECO:0000256" key="7">
    <source>
        <dbReference type="ARBA" id="ARBA00022692"/>
    </source>
</evidence>
<dbReference type="Gene3D" id="3.10.610.10">
    <property type="entry name" value="GSPII I/J protein-like"/>
    <property type="match status" value="1"/>
</dbReference>
<dbReference type="EMBL" id="PIQC01000009">
    <property type="protein sequence ID" value="RUO64904.1"/>
    <property type="molecule type" value="Genomic_DNA"/>
</dbReference>
<name>A0A432YTF3_9GAMM</name>
<feature type="transmembrane region" description="Helical" evidence="10">
    <location>
        <begin position="12"/>
        <end position="33"/>
    </location>
</feature>
<dbReference type="GO" id="GO:0015627">
    <property type="term" value="C:type II protein secretion system complex"/>
    <property type="evidence" value="ECO:0007669"/>
    <property type="project" value="InterPro"/>
</dbReference>
<dbReference type="InterPro" id="IPR045584">
    <property type="entry name" value="Pilin-like"/>
</dbReference>
<evidence type="ECO:0000313" key="12">
    <source>
        <dbReference type="Proteomes" id="UP000288058"/>
    </source>
</evidence>
<dbReference type="Gene3D" id="2.10.70.20">
    <property type="entry name" value="gspk-gspi-gspj complex like domains"/>
    <property type="match status" value="1"/>
</dbReference>
<dbReference type="NCBIfam" id="TIGR01711">
    <property type="entry name" value="gspJ"/>
    <property type="match status" value="1"/>
</dbReference>
<evidence type="ECO:0000256" key="2">
    <source>
        <dbReference type="ARBA" id="ARBA00011084"/>
    </source>
</evidence>
<dbReference type="PROSITE" id="PS00409">
    <property type="entry name" value="PROKAR_NTER_METHYL"/>
    <property type="match status" value="1"/>
</dbReference>
<keyword evidence="6" id="KW-0997">Cell inner membrane</keyword>
<comment type="subcellular location">
    <subcellularLocation>
        <location evidence="1">Cell inner membrane</location>
        <topology evidence="1">Single-pass membrane protein</topology>
    </subcellularLocation>
</comment>
<dbReference type="InterPro" id="IPR051621">
    <property type="entry name" value="T2SS_protein_J"/>
</dbReference>
<protein>
    <recommendedName>
        <fullName evidence="3">Type II secretion system protein J</fullName>
    </recommendedName>
</protein>
<keyword evidence="5" id="KW-0488">Methylation</keyword>
<comment type="caution">
    <text evidence="11">The sequence shown here is derived from an EMBL/GenBank/DDBJ whole genome shotgun (WGS) entry which is preliminary data.</text>
</comment>
<dbReference type="Proteomes" id="UP000288058">
    <property type="component" value="Unassembled WGS sequence"/>
</dbReference>
<dbReference type="SUPFAM" id="SSF54523">
    <property type="entry name" value="Pili subunits"/>
    <property type="match status" value="1"/>
</dbReference>
<dbReference type="Pfam" id="PF07963">
    <property type="entry name" value="N_methyl"/>
    <property type="match status" value="1"/>
</dbReference>
<dbReference type="OrthoDB" id="9794345at2"/>
<evidence type="ECO:0000256" key="3">
    <source>
        <dbReference type="ARBA" id="ARBA00021539"/>
    </source>
</evidence>